<organism evidence="6 7">
    <name type="scientific">Rubripirellula amarantea</name>
    <dbReference type="NCBI Taxonomy" id="2527999"/>
    <lineage>
        <taxon>Bacteria</taxon>
        <taxon>Pseudomonadati</taxon>
        <taxon>Planctomycetota</taxon>
        <taxon>Planctomycetia</taxon>
        <taxon>Pirellulales</taxon>
        <taxon>Pirellulaceae</taxon>
        <taxon>Rubripirellula</taxon>
    </lineage>
</organism>
<dbReference type="SUPFAM" id="SSF51206">
    <property type="entry name" value="cAMP-binding domain-like"/>
    <property type="match status" value="1"/>
</dbReference>
<dbReference type="Gene3D" id="1.10.10.10">
    <property type="entry name" value="Winged helix-like DNA-binding domain superfamily/Winged helix DNA-binding domain"/>
    <property type="match status" value="1"/>
</dbReference>
<dbReference type="Gene3D" id="2.60.120.10">
    <property type="entry name" value="Jelly Rolls"/>
    <property type="match status" value="1"/>
</dbReference>
<evidence type="ECO:0000256" key="2">
    <source>
        <dbReference type="ARBA" id="ARBA00023125"/>
    </source>
</evidence>
<dbReference type="GO" id="GO:0005829">
    <property type="term" value="C:cytosol"/>
    <property type="evidence" value="ECO:0007669"/>
    <property type="project" value="TreeGrafter"/>
</dbReference>
<dbReference type="Pfam" id="PF13545">
    <property type="entry name" value="HTH_Crp_2"/>
    <property type="match status" value="1"/>
</dbReference>
<dbReference type="AlphaFoldDB" id="A0A5C5WM40"/>
<keyword evidence="1" id="KW-0805">Transcription regulation</keyword>
<dbReference type="GO" id="GO:0003677">
    <property type="term" value="F:DNA binding"/>
    <property type="evidence" value="ECO:0007669"/>
    <property type="project" value="UniProtKB-KW"/>
</dbReference>
<dbReference type="SUPFAM" id="SSF46785">
    <property type="entry name" value="Winged helix' DNA-binding domain"/>
    <property type="match status" value="1"/>
</dbReference>
<dbReference type="RefSeq" id="WP_146516250.1">
    <property type="nucleotide sequence ID" value="NZ_SJPI01000002.1"/>
</dbReference>
<dbReference type="CDD" id="cd00092">
    <property type="entry name" value="HTH_CRP"/>
    <property type="match status" value="1"/>
</dbReference>
<comment type="caution">
    <text evidence="6">The sequence shown here is derived from an EMBL/GenBank/DDBJ whole genome shotgun (WGS) entry which is preliminary data.</text>
</comment>
<dbReference type="InterPro" id="IPR012318">
    <property type="entry name" value="HTH_CRP"/>
</dbReference>
<keyword evidence="3" id="KW-0804">Transcription</keyword>
<evidence type="ECO:0000256" key="1">
    <source>
        <dbReference type="ARBA" id="ARBA00023015"/>
    </source>
</evidence>
<dbReference type="InterPro" id="IPR036388">
    <property type="entry name" value="WH-like_DNA-bd_sf"/>
</dbReference>
<dbReference type="PRINTS" id="PR00034">
    <property type="entry name" value="HTHCRP"/>
</dbReference>
<feature type="domain" description="HTH crp-type" evidence="5">
    <location>
        <begin position="147"/>
        <end position="220"/>
    </location>
</feature>
<dbReference type="EMBL" id="SJPI01000002">
    <property type="protein sequence ID" value="TWT51151.1"/>
    <property type="molecule type" value="Genomic_DNA"/>
</dbReference>
<dbReference type="InterPro" id="IPR050397">
    <property type="entry name" value="Env_Response_Regulators"/>
</dbReference>
<dbReference type="Pfam" id="PF00027">
    <property type="entry name" value="cNMP_binding"/>
    <property type="match status" value="1"/>
</dbReference>
<evidence type="ECO:0000259" key="4">
    <source>
        <dbReference type="PROSITE" id="PS50042"/>
    </source>
</evidence>
<dbReference type="PROSITE" id="PS50042">
    <property type="entry name" value="CNMP_BINDING_3"/>
    <property type="match status" value="1"/>
</dbReference>
<feature type="domain" description="Cyclic nucleotide-binding" evidence="4">
    <location>
        <begin position="13"/>
        <end position="116"/>
    </location>
</feature>
<reference evidence="6 7" key="1">
    <citation type="submission" date="2019-02" db="EMBL/GenBank/DDBJ databases">
        <title>Deep-cultivation of Planctomycetes and their phenomic and genomic characterization uncovers novel biology.</title>
        <authorList>
            <person name="Wiegand S."/>
            <person name="Jogler M."/>
            <person name="Boedeker C."/>
            <person name="Pinto D."/>
            <person name="Vollmers J."/>
            <person name="Rivas-Marin E."/>
            <person name="Kohn T."/>
            <person name="Peeters S.H."/>
            <person name="Heuer A."/>
            <person name="Rast P."/>
            <person name="Oberbeckmann S."/>
            <person name="Bunk B."/>
            <person name="Jeske O."/>
            <person name="Meyerdierks A."/>
            <person name="Storesund J.E."/>
            <person name="Kallscheuer N."/>
            <person name="Luecker S."/>
            <person name="Lage O.M."/>
            <person name="Pohl T."/>
            <person name="Merkel B.J."/>
            <person name="Hornburger P."/>
            <person name="Mueller R.-W."/>
            <person name="Bruemmer F."/>
            <person name="Labrenz M."/>
            <person name="Spormann A.M."/>
            <person name="Op Den Camp H."/>
            <person name="Overmann J."/>
            <person name="Amann R."/>
            <person name="Jetten M.S.M."/>
            <person name="Mascher T."/>
            <person name="Medema M.H."/>
            <person name="Devos D.P."/>
            <person name="Kaster A.-K."/>
            <person name="Ovreas L."/>
            <person name="Rohde M."/>
            <person name="Galperin M.Y."/>
            <person name="Jogler C."/>
        </authorList>
    </citation>
    <scope>NUCLEOTIDE SEQUENCE [LARGE SCALE GENOMIC DNA]</scope>
    <source>
        <strain evidence="6 7">Pla22</strain>
    </source>
</reference>
<sequence length="239" mass="27012">MPNIVSRLKKCDLFGALLPEQIENLAKQSRSHSFRTGESIYQPREIADSVFVLSKGLVKLCHFTSDGKQSILALVEPRELFAERAIFEDQTRDEYVEVMEPSKLVEIPAQEIRQLMTQRNEFAIEVAALLASRRNCIERRLKYLLFSSNHDRLVHLLLDLAEQFGIATDEGICLRIKLSHQELANLIGSTRETITIVLGQLKSEGAVSGGRRRIVLTDPERLAHSVQRQLPESLALPVT</sequence>
<dbReference type="PROSITE" id="PS51063">
    <property type="entry name" value="HTH_CRP_2"/>
    <property type="match status" value="1"/>
</dbReference>
<evidence type="ECO:0000256" key="3">
    <source>
        <dbReference type="ARBA" id="ARBA00023163"/>
    </source>
</evidence>
<proteinExistence type="predicted"/>
<accession>A0A5C5WM40</accession>
<dbReference type="Proteomes" id="UP000316598">
    <property type="component" value="Unassembled WGS sequence"/>
</dbReference>
<evidence type="ECO:0000313" key="6">
    <source>
        <dbReference type="EMBL" id="TWT51151.1"/>
    </source>
</evidence>
<dbReference type="SMART" id="SM00100">
    <property type="entry name" value="cNMP"/>
    <property type="match status" value="1"/>
</dbReference>
<dbReference type="GO" id="GO:0003700">
    <property type="term" value="F:DNA-binding transcription factor activity"/>
    <property type="evidence" value="ECO:0007669"/>
    <property type="project" value="TreeGrafter"/>
</dbReference>
<dbReference type="InterPro" id="IPR036390">
    <property type="entry name" value="WH_DNA-bd_sf"/>
</dbReference>
<dbReference type="InterPro" id="IPR014710">
    <property type="entry name" value="RmlC-like_jellyroll"/>
</dbReference>
<dbReference type="PANTHER" id="PTHR24567:SF74">
    <property type="entry name" value="HTH-TYPE TRANSCRIPTIONAL REGULATOR ARCR"/>
    <property type="match status" value="1"/>
</dbReference>
<keyword evidence="2" id="KW-0238">DNA-binding</keyword>
<gene>
    <name evidence="6" type="primary">ntcA</name>
    <name evidence="6" type="ORF">Pla22_39280</name>
</gene>
<dbReference type="InterPro" id="IPR018490">
    <property type="entry name" value="cNMP-bd_dom_sf"/>
</dbReference>
<protein>
    <submittedName>
        <fullName evidence="6">Global nitrogen regulator</fullName>
    </submittedName>
</protein>
<keyword evidence="7" id="KW-1185">Reference proteome</keyword>
<dbReference type="OrthoDB" id="9812325at2"/>
<dbReference type="PANTHER" id="PTHR24567">
    <property type="entry name" value="CRP FAMILY TRANSCRIPTIONAL REGULATORY PROTEIN"/>
    <property type="match status" value="1"/>
</dbReference>
<name>A0A5C5WM40_9BACT</name>
<dbReference type="CDD" id="cd00038">
    <property type="entry name" value="CAP_ED"/>
    <property type="match status" value="1"/>
</dbReference>
<evidence type="ECO:0000313" key="7">
    <source>
        <dbReference type="Proteomes" id="UP000316598"/>
    </source>
</evidence>
<evidence type="ECO:0000259" key="5">
    <source>
        <dbReference type="PROSITE" id="PS51063"/>
    </source>
</evidence>
<dbReference type="InterPro" id="IPR000595">
    <property type="entry name" value="cNMP-bd_dom"/>
</dbReference>
<dbReference type="SMART" id="SM00419">
    <property type="entry name" value="HTH_CRP"/>
    <property type="match status" value="1"/>
</dbReference>